<sequence>MTAPAPVHIFTIADYHRRLGLPPPAHPLVSVVRFEDMPFPQTGVPQAVVHHFYSLALKKSFHARLKYGQQEVDFNEGLLLCMAPRQLLAIEGPSETAASHRGWLLLVHPDLLQQTPLAKKIRQYEYFDYRVSEALHVSDLEEHLLIGLLKQLNHEACAPPDRLSRDVMVAQLELLFTYAERFYQRQFHTRRTANHQLLGRLEELLKAYFTDPQLSDKGLPPVTYLAEALHLSPNYLSRLLRTLTGQSTKQFILAKVVEAAKEQLSTTTLTVNEIAYSLGFAHPQAFSKLFKSQTQVSPTQFRQSFLS</sequence>
<keyword evidence="6" id="KW-1185">Reference proteome</keyword>
<gene>
    <name evidence="5" type="ORF">HMJ29_20045</name>
</gene>
<keyword evidence="2" id="KW-0238">DNA-binding</keyword>
<organism evidence="5 6">
    <name type="scientific">Hymenobacter taeanensis</name>
    <dbReference type="NCBI Taxonomy" id="2735321"/>
    <lineage>
        <taxon>Bacteria</taxon>
        <taxon>Pseudomonadati</taxon>
        <taxon>Bacteroidota</taxon>
        <taxon>Cytophagia</taxon>
        <taxon>Cytophagales</taxon>
        <taxon>Hymenobacteraceae</taxon>
        <taxon>Hymenobacter</taxon>
    </lineage>
</organism>
<dbReference type="RefSeq" id="WP_171593160.1">
    <property type="nucleotide sequence ID" value="NZ_CP053538.1"/>
</dbReference>
<dbReference type="SUPFAM" id="SSF46689">
    <property type="entry name" value="Homeodomain-like"/>
    <property type="match status" value="1"/>
</dbReference>
<reference evidence="5 6" key="1">
    <citation type="submission" date="2020-05" db="EMBL/GenBank/DDBJ databases">
        <title>Complete genome sequence of Hymenobacter sp. TS19 in Coasted Sand Dune.</title>
        <authorList>
            <person name="Lee J.-H."/>
            <person name="Jung J.-H."/>
            <person name="Jeong S."/>
            <person name="Zhao L."/>
            <person name="Kim M.-K."/>
            <person name="Seo H.-S."/>
            <person name="Lim S."/>
        </authorList>
    </citation>
    <scope>NUCLEOTIDE SEQUENCE [LARGE SCALE GENOMIC DNA]</scope>
    <source>
        <strain evidence="5 6">TS19</strain>
    </source>
</reference>
<dbReference type="Proteomes" id="UP000501623">
    <property type="component" value="Chromosome"/>
</dbReference>
<name>A0A6M6BNK5_9BACT</name>
<dbReference type="InterPro" id="IPR018060">
    <property type="entry name" value="HTH_AraC"/>
</dbReference>
<dbReference type="AlphaFoldDB" id="A0A6M6BNK5"/>
<dbReference type="PANTHER" id="PTHR43280:SF32">
    <property type="entry name" value="TRANSCRIPTIONAL REGULATORY PROTEIN"/>
    <property type="match status" value="1"/>
</dbReference>
<feature type="domain" description="HTH araC/xylS-type" evidence="4">
    <location>
        <begin position="199"/>
        <end position="304"/>
    </location>
</feature>
<keyword evidence="3" id="KW-0804">Transcription</keyword>
<dbReference type="PANTHER" id="PTHR43280">
    <property type="entry name" value="ARAC-FAMILY TRANSCRIPTIONAL REGULATOR"/>
    <property type="match status" value="1"/>
</dbReference>
<accession>A0A6M6BNK5</accession>
<dbReference type="InterPro" id="IPR020449">
    <property type="entry name" value="Tscrpt_reg_AraC-type_HTH"/>
</dbReference>
<dbReference type="GO" id="GO:0003700">
    <property type="term" value="F:DNA-binding transcription factor activity"/>
    <property type="evidence" value="ECO:0007669"/>
    <property type="project" value="InterPro"/>
</dbReference>
<evidence type="ECO:0000256" key="2">
    <source>
        <dbReference type="ARBA" id="ARBA00023125"/>
    </source>
</evidence>
<dbReference type="PRINTS" id="PR00032">
    <property type="entry name" value="HTHARAC"/>
</dbReference>
<dbReference type="Gene3D" id="1.10.10.60">
    <property type="entry name" value="Homeodomain-like"/>
    <property type="match status" value="1"/>
</dbReference>
<dbReference type="GO" id="GO:0043565">
    <property type="term" value="F:sequence-specific DNA binding"/>
    <property type="evidence" value="ECO:0007669"/>
    <property type="project" value="InterPro"/>
</dbReference>
<evidence type="ECO:0000313" key="6">
    <source>
        <dbReference type="Proteomes" id="UP000501623"/>
    </source>
</evidence>
<dbReference type="InterPro" id="IPR009057">
    <property type="entry name" value="Homeodomain-like_sf"/>
</dbReference>
<dbReference type="Pfam" id="PF12833">
    <property type="entry name" value="HTH_18"/>
    <property type="match status" value="1"/>
</dbReference>
<keyword evidence="1" id="KW-0805">Transcription regulation</keyword>
<dbReference type="PROSITE" id="PS01124">
    <property type="entry name" value="HTH_ARAC_FAMILY_2"/>
    <property type="match status" value="1"/>
</dbReference>
<dbReference type="EMBL" id="CP053538">
    <property type="protein sequence ID" value="QJX49073.1"/>
    <property type="molecule type" value="Genomic_DNA"/>
</dbReference>
<proteinExistence type="predicted"/>
<evidence type="ECO:0000313" key="5">
    <source>
        <dbReference type="EMBL" id="QJX49073.1"/>
    </source>
</evidence>
<protein>
    <submittedName>
        <fullName evidence="5">Helix-turn-helix transcriptional regulator</fullName>
    </submittedName>
</protein>
<evidence type="ECO:0000256" key="3">
    <source>
        <dbReference type="ARBA" id="ARBA00023163"/>
    </source>
</evidence>
<evidence type="ECO:0000256" key="1">
    <source>
        <dbReference type="ARBA" id="ARBA00023015"/>
    </source>
</evidence>
<evidence type="ECO:0000259" key="4">
    <source>
        <dbReference type="PROSITE" id="PS01124"/>
    </source>
</evidence>
<dbReference type="KEGG" id="hts:HMJ29_20045"/>
<dbReference type="SMART" id="SM00342">
    <property type="entry name" value="HTH_ARAC"/>
    <property type="match status" value="1"/>
</dbReference>